<proteinExistence type="predicted"/>
<reference evidence="3" key="1">
    <citation type="submission" date="2018-02" db="EMBL/GenBank/DDBJ databases">
        <title>Rhizophora mucronata_Transcriptome.</title>
        <authorList>
            <person name="Meera S.P."/>
            <person name="Sreeshan A."/>
            <person name="Augustine A."/>
        </authorList>
    </citation>
    <scope>NUCLEOTIDE SEQUENCE</scope>
    <source>
        <tissue evidence="3">Leaf</tissue>
    </source>
</reference>
<evidence type="ECO:0000256" key="1">
    <source>
        <dbReference type="SAM" id="MobiDB-lite"/>
    </source>
</evidence>
<dbReference type="PANTHER" id="PTHR13743:SF157">
    <property type="entry name" value="BEACH DOMAIN-CONTAINING PROTEIN C2"/>
    <property type="match status" value="1"/>
</dbReference>
<protein>
    <submittedName>
        <fullName evidence="3">Uncharacterized protein LOC105643091 isoform X1</fullName>
    </submittedName>
</protein>
<feature type="region of interest" description="Disordered" evidence="1">
    <location>
        <begin position="96"/>
        <end position="116"/>
    </location>
</feature>
<name>A0A2P2M590_RHIMU</name>
<sequence length="351" mass="38691">MHNWLKMIPPIIFFQVARVLHLIFRLVVQPNTTRAYTFAEAFITCGGVETLLVLLQREAKTGDHNILEMMNKNDSILSVQETEQGGGTEVLQRSQNLEENNSTSYEKDPVHEPSGSGATLVAFSASTRIERMSSVSEYPFIKNLGGISLSISADNARNNVYNVDRSDAIVVAMIGLIGALITSGHLKFGSSSHTDITSSLLSGGLQEGVSTMFDDKVLLLLFALQKAFQAAPNRLMTANVYTALLAASINASSTDEGLNFYDSGHRFEHSQLLLVLLRSLPYASRALQSRALQDLLFLACSHSENRSSLTNMEEWPEWILEVLISNYEVPLSGLTLNYNFIDFVISNICCT</sequence>
<evidence type="ECO:0000259" key="2">
    <source>
        <dbReference type="Pfam" id="PF15787"/>
    </source>
</evidence>
<feature type="domain" description="DUF4704" evidence="2">
    <location>
        <begin position="236"/>
        <end position="323"/>
    </location>
</feature>
<dbReference type="InterPro" id="IPR050865">
    <property type="entry name" value="BEACH_Domain"/>
</dbReference>
<dbReference type="EMBL" id="GGEC01044890">
    <property type="protein sequence ID" value="MBX25374.1"/>
    <property type="molecule type" value="Transcribed_RNA"/>
</dbReference>
<dbReference type="InterPro" id="IPR031570">
    <property type="entry name" value="NBEA/BDCP_DUF4704"/>
</dbReference>
<dbReference type="Pfam" id="PF15787">
    <property type="entry name" value="DUF4704"/>
    <property type="match status" value="1"/>
</dbReference>
<organism evidence="3">
    <name type="scientific">Rhizophora mucronata</name>
    <name type="common">Asiatic mangrove</name>
    <dbReference type="NCBI Taxonomy" id="61149"/>
    <lineage>
        <taxon>Eukaryota</taxon>
        <taxon>Viridiplantae</taxon>
        <taxon>Streptophyta</taxon>
        <taxon>Embryophyta</taxon>
        <taxon>Tracheophyta</taxon>
        <taxon>Spermatophyta</taxon>
        <taxon>Magnoliopsida</taxon>
        <taxon>eudicotyledons</taxon>
        <taxon>Gunneridae</taxon>
        <taxon>Pentapetalae</taxon>
        <taxon>rosids</taxon>
        <taxon>fabids</taxon>
        <taxon>Malpighiales</taxon>
        <taxon>Rhizophoraceae</taxon>
        <taxon>Rhizophora</taxon>
    </lineage>
</organism>
<accession>A0A2P2M590</accession>
<dbReference type="AlphaFoldDB" id="A0A2P2M590"/>
<evidence type="ECO:0000313" key="3">
    <source>
        <dbReference type="EMBL" id="MBX25374.1"/>
    </source>
</evidence>
<dbReference type="PANTHER" id="PTHR13743">
    <property type="entry name" value="BEIGE/BEACH-RELATED"/>
    <property type="match status" value="1"/>
</dbReference>